<dbReference type="EMBL" id="QGKS01000289">
    <property type="protein sequence ID" value="PWR12482.1"/>
    <property type="molecule type" value="Genomic_DNA"/>
</dbReference>
<dbReference type="AlphaFoldDB" id="A0A317DDU8"/>
<dbReference type="Proteomes" id="UP000246050">
    <property type="component" value="Unassembled WGS sequence"/>
</dbReference>
<reference evidence="1 2" key="1">
    <citation type="submission" date="2018-05" db="EMBL/GenBank/DDBJ databases">
        <title>Micromonosporas from Atacama Desert.</title>
        <authorList>
            <person name="Carro L."/>
            <person name="Golinska P."/>
            <person name="Klenk H.-P."/>
            <person name="Goodfellow M."/>
        </authorList>
    </citation>
    <scope>NUCLEOTIDE SEQUENCE [LARGE SCALE GENOMIC DNA]</scope>
    <source>
        <strain evidence="1 2">4G51</strain>
    </source>
</reference>
<comment type="caution">
    <text evidence="1">The sequence shown here is derived from an EMBL/GenBank/DDBJ whole genome shotgun (WGS) entry which is preliminary data.</text>
</comment>
<dbReference type="OrthoDB" id="4541754at2"/>
<evidence type="ECO:0000313" key="1">
    <source>
        <dbReference type="EMBL" id="PWR12482.1"/>
    </source>
</evidence>
<dbReference type="Pfam" id="PF13563">
    <property type="entry name" value="2_5_RNA_ligase2"/>
    <property type="match status" value="1"/>
</dbReference>
<accession>A0A317DDU8</accession>
<protein>
    <recommendedName>
        <fullName evidence="3">2'-5' RNA ligase family protein</fullName>
    </recommendedName>
</protein>
<organism evidence="1 2">
    <name type="scientific">Micromonospora sicca</name>
    <dbReference type="NCBI Taxonomy" id="2202420"/>
    <lineage>
        <taxon>Bacteria</taxon>
        <taxon>Bacillati</taxon>
        <taxon>Actinomycetota</taxon>
        <taxon>Actinomycetes</taxon>
        <taxon>Micromonosporales</taxon>
        <taxon>Micromonosporaceae</taxon>
        <taxon>Micromonospora</taxon>
    </lineage>
</organism>
<sequence length="215" mass="24551">MADLVDHIDNMRDHWWWRPGWLAGRHFYACHFTMSAYTELVELVQRYQEALRPFPGLDLIPPNWLHLTMQGIGFLDDLGKDQVAELERGIRKKLAQTPTPTVTFHRPVVRPEAIYLPAFPPEPIAEVRNAVRAVIGDVLGLDNVELAPEHVQGYRPHVSVAYSNTAQPAEPIAAALAQVKAAPVKVVLDHVDFLEFHRDNRMYEWTRSEQVRVGH</sequence>
<proteinExistence type="predicted"/>
<evidence type="ECO:0000313" key="2">
    <source>
        <dbReference type="Proteomes" id="UP000246050"/>
    </source>
</evidence>
<name>A0A317DDU8_9ACTN</name>
<gene>
    <name evidence="1" type="ORF">DKT69_23875</name>
</gene>
<dbReference type="RefSeq" id="WP_109803738.1">
    <property type="nucleotide sequence ID" value="NZ_QGKS01000289.1"/>
</dbReference>
<evidence type="ECO:0008006" key="3">
    <source>
        <dbReference type="Google" id="ProtNLM"/>
    </source>
</evidence>
<dbReference type="SUPFAM" id="SSF55144">
    <property type="entry name" value="LigT-like"/>
    <property type="match status" value="1"/>
</dbReference>
<dbReference type="InterPro" id="IPR009097">
    <property type="entry name" value="Cyclic_Pdiesterase"/>
</dbReference>
<dbReference type="Gene3D" id="3.90.1140.10">
    <property type="entry name" value="Cyclic phosphodiesterase"/>
    <property type="match status" value="1"/>
</dbReference>